<feature type="DNA-binding region" description="H-T-H motif" evidence="2">
    <location>
        <begin position="37"/>
        <end position="56"/>
    </location>
</feature>
<dbReference type="Pfam" id="PF00440">
    <property type="entry name" value="TetR_N"/>
    <property type="match status" value="1"/>
</dbReference>
<evidence type="ECO:0000256" key="2">
    <source>
        <dbReference type="PROSITE-ProRule" id="PRU00335"/>
    </source>
</evidence>
<evidence type="ECO:0000256" key="1">
    <source>
        <dbReference type="ARBA" id="ARBA00023125"/>
    </source>
</evidence>
<reference evidence="4 5" key="1">
    <citation type="submission" date="2018-10" db="EMBL/GenBank/DDBJ databases">
        <title>Isolation from cow dung.</title>
        <authorList>
            <person name="Ling L."/>
        </authorList>
    </citation>
    <scope>NUCLEOTIDE SEQUENCE [LARGE SCALE GENOMIC DNA]</scope>
    <source>
        <strain evidence="4 5">NEAU-LL90</strain>
    </source>
</reference>
<dbReference type="OrthoDB" id="3210235at2"/>
<dbReference type="PROSITE" id="PS50977">
    <property type="entry name" value="HTH_TETR_2"/>
    <property type="match status" value="1"/>
</dbReference>
<dbReference type="InterPro" id="IPR050109">
    <property type="entry name" value="HTH-type_TetR-like_transc_reg"/>
</dbReference>
<organism evidence="4 5">
    <name type="scientific">Nocardia stercoris</name>
    <dbReference type="NCBI Taxonomy" id="2483361"/>
    <lineage>
        <taxon>Bacteria</taxon>
        <taxon>Bacillati</taxon>
        <taxon>Actinomycetota</taxon>
        <taxon>Actinomycetes</taxon>
        <taxon>Mycobacteriales</taxon>
        <taxon>Nocardiaceae</taxon>
        <taxon>Nocardia</taxon>
    </lineage>
</organism>
<evidence type="ECO:0000313" key="5">
    <source>
        <dbReference type="Proteomes" id="UP000279275"/>
    </source>
</evidence>
<sequence length="210" mass="21933">MTEPTRTGRRPGTSSTREAILTAARERFAEVGFDKASIRSIASAAGVDPALVHHYFGTKQQLLTAALDLPIDPEAILATLAAVPDELLGETVVRLIVGIWDSPVGVRAVAAFRAILSSADPSLARSFLLEVPLRAIRDRADNPPGTGATRAALVGSQMGGLLLARKVLELEPLASMPVDELADLVGPTLQRYLTGELAAPVAGGAASPQK</sequence>
<dbReference type="PRINTS" id="PR00455">
    <property type="entry name" value="HTHTETR"/>
</dbReference>
<dbReference type="InterPro" id="IPR009057">
    <property type="entry name" value="Homeodomain-like_sf"/>
</dbReference>
<dbReference type="Pfam" id="PF17920">
    <property type="entry name" value="TetR_C_16"/>
    <property type="match status" value="1"/>
</dbReference>
<comment type="caution">
    <text evidence="4">The sequence shown here is derived from an EMBL/GenBank/DDBJ whole genome shotgun (WGS) entry which is preliminary data.</text>
</comment>
<dbReference type="SUPFAM" id="SSF46689">
    <property type="entry name" value="Homeodomain-like"/>
    <property type="match status" value="1"/>
</dbReference>
<dbReference type="Gene3D" id="1.10.10.60">
    <property type="entry name" value="Homeodomain-like"/>
    <property type="match status" value="1"/>
</dbReference>
<evidence type="ECO:0000313" key="4">
    <source>
        <dbReference type="EMBL" id="RMI29952.1"/>
    </source>
</evidence>
<dbReference type="AlphaFoldDB" id="A0A3M2KWL1"/>
<dbReference type="RefSeq" id="WP_122190464.1">
    <property type="nucleotide sequence ID" value="NZ_RFFH01000012.1"/>
</dbReference>
<dbReference type="EMBL" id="RFFH01000012">
    <property type="protein sequence ID" value="RMI29952.1"/>
    <property type="molecule type" value="Genomic_DNA"/>
</dbReference>
<keyword evidence="5" id="KW-1185">Reference proteome</keyword>
<dbReference type="GO" id="GO:0000976">
    <property type="term" value="F:transcription cis-regulatory region binding"/>
    <property type="evidence" value="ECO:0007669"/>
    <property type="project" value="TreeGrafter"/>
</dbReference>
<name>A0A3M2KWL1_9NOCA</name>
<dbReference type="GO" id="GO:0003700">
    <property type="term" value="F:DNA-binding transcription factor activity"/>
    <property type="evidence" value="ECO:0007669"/>
    <property type="project" value="TreeGrafter"/>
</dbReference>
<dbReference type="Gene3D" id="1.10.357.10">
    <property type="entry name" value="Tetracycline Repressor, domain 2"/>
    <property type="match status" value="1"/>
</dbReference>
<dbReference type="InterPro" id="IPR001647">
    <property type="entry name" value="HTH_TetR"/>
</dbReference>
<accession>A0A3M2KWL1</accession>
<protein>
    <submittedName>
        <fullName evidence="4">TetR/AcrR family transcriptional regulator</fullName>
    </submittedName>
</protein>
<dbReference type="InterPro" id="IPR041678">
    <property type="entry name" value="TetR_C_16"/>
</dbReference>
<keyword evidence="1 2" id="KW-0238">DNA-binding</keyword>
<evidence type="ECO:0000259" key="3">
    <source>
        <dbReference type="PROSITE" id="PS50977"/>
    </source>
</evidence>
<dbReference type="PANTHER" id="PTHR30055:SF235">
    <property type="entry name" value="TRANSCRIPTIONAL REGULATORY PROTEIN"/>
    <property type="match status" value="1"/>
</dbReference>
<feature type="domain" description="HTH tetR-type" evidence="3">
    <location>
        <begin position="14"/>
        <end position="74"/>
    </location>
</feature>
<gene>
    <name evidence="4" type="ORF">EBN03_24520</name>
</gene>
<dbReference type="InterPro" id="IPR036271">
    <property type="entry name" value="Tet_transcr_reg_TetR-rel_C_sf"/>
</dbReference>
<dbReference type="SUPFAM" id="SSF48498">
    <property type="entry name" value="Tetracyclin repressor-like, C-terminal domain"/>
    <property type="match status" value="1"/>
</dbReference>
<dbReference type="Proteomes" id="UP000279275">
    <property type="component" value="Unassembled WGS sequence"/>
</dbReference>
<dbReference type="PANTHER" id="PTHR30055">
    <property type="entry name" value="HTH-TYPE TRANSCRIPTIONAL REGULATOR RUTR"/>
    <property type="match status" value="1"/>
</dbReference>
<proteinExistence type="predicted"/>